<sequence length="476" mass="53301">MALVDSWMTIIGIMFQEAQVTPAPVTIERDPLEVRRERNRLAQRRHRQGMLHPLIFPLTHVLQLMPSQRNGRMPMADTTAMSVPNNAASIQLPNPLNLDYLPDVIRMPHPNVGDFMDCENLLMQMESSMASIPPGTENDNERSCRSYSPYTTRLPESSPTAVNHNLDQTQAHHCKSHSTSALHENQMALPNAPPLVPDPRFHLPSRCCSDDSGHVVKQNSDQGPAAYGTRDQVSSVPTCYAARAECPSISRYTPDTHAAPSHGTANCSHRAFESGTDRADLATLQLRLEKALISIEEAGFASIEDLVTDYYTRQFSKDTTLAAAQSYSRSRRLRHLLHALHENTRTWSEREVTGYQESVIRAAEEILRNEIQKQVSKSRQKRPPDVTKASGYSHSFAHGHSLSLPNYSLPLSPSMPSRRSPEMETLLEKIRRNALASTFTQDIPRLQETVICPEYFFVALTVSVMPPSAFLTTRSI</sequence>
<evidence type="ECO:0000313" key="2">
    <source>
        <dbReference type="EMBL" id="THC91026.1"/>
    </source>
</evidence>
<dbReference type="EMBL" id="SOSA01000455">
    <property type="protein sequence ID" value="THC91026.1"/>
    <property type="molecule type" value="Genomic_DNA"/>
</dbReference>
<keyword evidence="3" id="KW-1185">Reference proteome</keyword>
<evidence type="ECO:0000313" key="3">
    <source>
        <dbReference type="Proteomes" id="UP000308092"/>
    </source>
</evidence>
<accession>A0A4S3J7Q9</accession>
<name>A0A4S3J7Q9_9EURO</name>
<protein>
    <submittedName>
        <fullName evidence="2">Uncharacterized protein</fullName>
    </submittedName>
</protein>
<dbReference type="Proteomes" id="UP000308092">
    <property type="component" value="Unassembled WGS sequence"/>
</dbReference>
<organism evidence="2 3">
    <name type="scientific">Aspergillus tanneri</name>
    <dbReference type="NCBI Taxonomy" id="1220188"/>
    <lineage>
        <taxon>Eukaryota</taxon>
        <taxon>Fungi</taxon>
        <taxon>Dikarya</taxon>
        <taxon>Ascomycota</taxon>
        <taxon>Pezizomycotina</taxon>
        <taxon>Eurotiomycetes</taxon>
        <taxon>Eurotiomycetidae</taxon>
        <taxon>Eurotiales</taxon>
        <taxon>Aspergillaceae</taxon>
        <taxon>Aspergillus</taxon>
        <taxon>Aspergillus subgen. Circumdati</taxon>
    </lineage>
</organism>
<feature type="region of interest" description="Disordered" evidence="1">
    <location>
        <begin position="373"/>
        <end position="392"/>
    </location>
</feature>
<feature type="region of interest" description="Disordered" evidence="1">
    <location>
        <begin position="131"/>
        <end position="158"/>
    </location>
</feature>
<proteinExistence type="predicted"/>
<comment type="caution">
    <text evidence="2">The sequence shown here is derived from an EMBL/GenBank/DDBJ whole genome shotgun (WGS) entry which is preliminary data.</text>
</comment>
<gene>
    <name evidence="2" type="ORF">EYZ11_009508</name>
</gene>
<dbReference type="VEuPathDB" id="FungiDB:EYZ11_009508"/>
<reference evidence="2 3" key="1">
    <citation type="submission" date="2019-03" db="EMBL/GenBank/DDBJ databases">
        <title>The genome sequence of a newly discovered highly antifungal drug resistant Aspergillus species, Aspergillus tanneri NIH 1004.</title>
        <authorList>
            <person name="Mounaud S."/>
            <person name="Singh I."/>
            <person name="Joardar V."/>
            <person name="Pakala S."/>
            <person name="Pakala S."/>
            <person name="Venepally P."/>
            <person name="Hoover J."/>
            <person name="Nierman W."/>
            <person name="Chung J."/>
            <person name="Losada L."/>
        </authorList>
    </citation>
    <scope>NUCLEOTIDE SEQUENCE [LARGE SCALE GENOMIC DNA]</scope>
    <source>
        <strain evidence="2 3">NIH1004</strain>
    </source>
</reference>
<dbReference type="AlphaFoldDB" id="A0A4S3J7Q9"/>
<evidence type="ECO:0000256" key="1">
    <source>
        <dbReference type="SAM" id="MobiDB-lite"/>
    </source>
</evidence>
<feature type="compositionally biased region" description="Polar residues" evidence="1">
    <location>
        <begin position="145"/>
        <end position="158"/>
    </location>
</feature>